<dbReference type="GO" id="GO:0008872">
    <property type="term" value="F:glucarate dehydratase activity"/>
    <property type="evidence" value="ECO:0007669"/>
    <property type="project" value="UniProtKB-EC"/>
</dbReference>
<feature type="domain" description="Mandelate racemase/muconate lactonizing enzyme C-terminal" evidence="4">
    <location>
        <begin position="151"/>
        <end position="253"/>
    </location>
</feature>
<reference evidence="5 6" key="1">
    <citation type="submission" date="2019-03" db="EMBL/GenBank/DDBJ databases">
        <title>Draft genome sequences of novel Actinobacteria.</title>
        <authorList>
            <person name="Sahin N."/>
            <person name="Ay H."/>
            <person name="Saygin H."/>
        </authorList>
    </citation>
    <scope>NUCLEOTIDE SEQUENCE [LARGE SCALE GENOMIC DNA]</scope>
    <source>
        <strain evidence="5 6">5K138</strain>
    </source>
</reference>
<dbReference type="AlphaFoldDB" id="A0A4V2Z312"/>
<dbReference type="SMART" id="SM00922">
    <property type="entry name" value="MR_MLE"/>
    <property type="match status" value="1"/>
</dbReference>
<dbReference type="SUPFAM" id="SSF54826">
    <property type="entry name" value="Enolase N-terminal domain-like"/>
    <property type="match status" value="1"/>
</dbReference>
<comment type="caution">
    <text evidence="5">The sequence shown here is derived from an EMBL/GenBank/DDBJ whole genome shotgun (WGS) entry which is preliminary data.</text>
</comment>
<dbReference type="InterPro" id="IPR013342">
    <property type="entry name" value="Mandelate_racemase_C"/>
</dbReference>
<evidence type="ECO:0000256" key="1">
    <source>
        <dbReference type="ARBA" id="ARBA00001426"/>
    </source>
</evidence>
<dbReference type="InterPro" id="IPR029017">
    <property type="entry name" value="Enolase-like_N"/>
</dbReference>
<evidence type="ECO:0000313" key="5">
    <source>
        <dbReference type="EMBL" id="TDE10948.1"/>
    </source>
</evidence>
<dbReference type="CDD" id="cd03316">
    <property type="entry name" value="MR_like"/>
    <property type="match status" value="1"/>
</dbReference>
<dbReference type="Gene3D" id="3.20.20.120">
    <property type="entry name" value="Enolase-like C-terminal domain"/>
    <property type="match status" value="1"/>
</dbReference>
<dbReference type="SFLD" id="SFLDS00001">
    <property type="entry name" value="Enolase"/>
    <property type="match status" value="1"/>
</dbReference>
<dbReference type="InParanoid" id="A0A4V2Z312"/>
<dbReference type="InterPro" id="IPR034593">
    <property type="entry name" value="DgoD-like"/>
</dbReference>
<gene>
    <name evidence="5" type="ORF">E1269_10730</name>
</gene>
<dbReference type="RefSeq" id="WP_131894204.1">
    <property type="nucleotide sequence ID" value="NZ_SMKZ01000012.1"/>
</dbReference>
<keyword evidence="6" id="KW-1185">Reference proteome</keyword>
<evidence type="ECO:0000256" key="3">
    <source>
        <dbReference type="ARBA" id="ARBA00011973"/>
    </source>
</evidence>
<dbReference type="SUPFAM" id="SSF51604">
    <property type="entry name" value="Enolase C-terminal domain-like"/>
    <property type="match status" value="1"/>
</dbReference>
<evidence type="ECO:0000259" key="4">
    <source>
        <dbReference type="SMART" id="SM00922"/>
    </source>
</evidence>
<dbReference type="Pfam" id="PF13378">
    <property type="entry name" value="MR_MLE_C"/>
    <property type="match status" value="1"/>
</dbReference>
<evidence type="ECO:0000313" key="6">
    <source>
        <dbReference type="Proteomes" id="UP000294739"/>
    </source>
</evidence>
<dbReference type="InterPro" id="IPR029065">
    <property type="entry name" value="Enolase_C-like"/>
</dbReference>
<dbReference type="EC" id="4.2.1.40" evidence="3"/>
<dbReference type="PANTHER" id="PTHR48080">
    <property type="entry name" value="D-GALACTONATE DEHYDRATASE-RELATED"/>
    <property type="match status" value="1"/>
</dbReference>
<accession>A0A4V2Z312</accession>
<evidence type="ECO:0000256" key="2">
    <source>
        <dbReference type="ARBA" id="ARBA00005183"/>
    </source>
</evidence>
<sequence>MSDPRLVEVRRCSRDVSWRTTWDFIEIVTSDGSVGVGEWSDAGPWQLAHPFMDAQASRFVGLPLESAMAQVAADAEEAGRRDPRFAGRRRLELTVLGALDAALCDLAAQRAGVSVAGWLAPEEHRGAGDGRWNGGVPCYGNINRAVHDRTIDTVVQVAKEALAAGFTRLKFAPFDFLVGARRVSAGLELAAAVRDAVGAEAELMLDLHNQLSVEEILTVGDALGGLGLRWLEDVGHLHDVEAHRRVRDELGIPLAAGEFAASPEELRPLLDAGAVDVVMPDVKHAGGPRRALELARFAEGFGVEVSPHNPTGPVSSAHTAALCEAVSSPGLLELAVLESDGRPALVEPREATTGGAYVTRPGPGLGVGLDPSAVWSNVHRIR</sequence>
<proteinExistence type="predicted"/>
<dbReference type="PANTHER" id="PTHR48080:SF4">
    <property type="entry name" value="GLUCARATE DEHYDRATASE"/>
    <property type="match status" value="1"/>
</dbReference>
<dbReference type="Gene3D" id="3.30.390.10">
    <property type="entry name" value="Enolase-like, N-terminal domain"/>
    <property type="match status" value="1"/>
</dbReference>
<protein>
    <recommendedName>
        <fullName evidence="3">glucarate dehydratase</fullName>
        <ecNumber evidence="3">4.2.1.40</ecNumber>
    </recommendedName>
</protein>
<comment type="pathway">
    <text evidence="2">Carbohydrate acid metabolism; D-glucarate degradation; 2,5-dioxopentanoate from D-glucarate: step 1/2.</text>
</comment>
<dbReference type="EMBL" id="SMKZ01000012">
    <property type="protein sequence ID" value="TDE10948.1"/>
    <property type="molecule type" value="Genomic_DNA"/>
</dbReference>
<dbReference type="Proteomes" id="UP000294739">
    <property type="component" value="Unassembled WGS sequence"/>
</dbReference>
<name>A0A4V2Z312_9ACTN</name>
<comment type="catalytic activity">
    <reaction evidence="1">
        <text>D-glucarate = 5-dehydro-4-deoxy-D-glucarate + H2O</text>
        <dbReference type="Rhea" id="RHEA:14573"/>
        <dbReference type="ChEBI" id="CHEBI:15377"/>
        <dbReference type="ChEBI" id="CHEBI:30612"/>
        <dbReference type="ChEBI" id="CHEBI:42819"/>
        <dbReference type="EC" id="4.2.1.40"/>
    </reaction>
</comment>
<organism evidence="5 6">
    <name type="scientific">Jiangella asiatica</name>
    <dbReference type="NCBI Taxonomy" id="2530372"/>
    <lineage>
        <taxon>Bacteria</taxon>
        <taxon>Bacillati</taxon>
        <taxon>Actinomycetota</taxon>
        <taxon>Actinomycetes</taxon>
        <taxon>Jiangellales</taxon>
        <taxon>Jiangellaceae</taxon>
        <taxon>Jiangella</taxon>
    </lineage>
</organism>
<dbReference type="InterPro" id="IPR036849">
    <property type="entry name" value="Enolase-like_C_sf"/>
</dbReference>
<dbReference type="OrthoDB" id="9802699at2"/>